<dbReference type="Proteomes" id="UP000277580">
    <property type="component" value="Unassembled WGS sequence"/>
</dbReference>
<name>A0A3N4KD32_9PEZI</name>
<proteinExistence type="predicted"/>
<protein>
    <submittedName>
        <fullName evidence="2">Uncharacterized protein</fullName>
    </submittedName>
</protein>
<dbReference type="EMBL" id="ML119163">
    <property type="protein sequence ID" value="RPB08424.1"/>
    <property type="molecule type" value="Genomic_DNA"/>
</dbReference>
<keyword evidence="1" id="KW-1133">Transmembrane helix</keyword>
<accession>A0A3N4KD32</accession>
<keyword evidence="1" id="KW-0472">Membrane</keyword>
<gene>
    <name evidence="2" type="ORF">P167DRAFT_539233</name>
</gene>
<evidence type="ECO:0000256" key="1">
    <source>
        <dbReference type="SAM" id="Phobius"/>
    </source>
</evidence>
<keyword evidence="3" id="KW-1185">Reference proteome</keyword>
<dbReference type="InParanoid" id="A0A3N4KD32"/>
<evidence type="ECO:0000313" key="2">
    <source>
        <dbReference type="EMBL" id="RPB08424.1"/>
    </source>
</evidence>
<evidence type="ECO:0000313" key="3">
    <source>
        <dbReference type="Proteomes" id="UP000277580"/>
    </source>
</evidence>
<sequence>MSVLGSLLSSSLCLFPLSLSLSRNLSFLLPLLVLLVVAVYLFPVTFRSNLCLAVCDYYEFSLLFLFSFLSF</sequence>
<keyword evidence="1" id="KW-0812">Transmembrane</keyword>
<feature type="transmembrane region" description="Helical" evidence="1">
    <location>
        <begin position="50"/>
        <end position="69"/>
    </location>
</feature>
<feature type="transmembrane region" description="Helical" evidence="1">
    <location>
        <begin position="25"/>
        <end position="43"/>
    </location>
</feature>
<organism evidence="2 3">
    <name type="scientific">Morchella conica CCBAS932</name>
    <dbReference type="NCBI Taxonomy" id="1392247"/>
    <lineage>
        <taxon>Eukaryota</taxon>
        <taxon>Fungi</taxon>
        <taxon>Dikarya</taxon>
        <taxon>Ascomycota</taxon>
        <taxon>Pezizomycotina</taxon>
        <taxon>Pezizomycetes</taxon>
        <taxon>Pezizales</taxon>
        <taxon>Morchellaceae</taxon>
        <taxon>Morchella</taxon>
    </lineage>
</organism>
<reference evidence="2 3" key="1">
    <citation type="journal article" date="2018" name="Nat. Ecol. Evol.">
        <title>Pezizomycetes genomes reveal the molecular basis of ectomycorrhizal truffle lifestyle.</title>
        <authorList>
            <person name="Murat C."/>
            <person name="Payen T."/>
            <person name="Noel B."/>
            <person name="Kuo A."/>
            <person name="Morin E."/>
            <person name="Chen J."/>
            <person name="Kohler A."/>
            <person name="Krizsan K."/>
            <person name="Balestrini R."/>
            <person name="Da Silva C."/>
            <person name="Montanini B."/>
            <person name="Hainaut M."/>
            <person name="Levati E."/>
            <person name="Barry K.W."/>
            <person name="Belfiori B."/>
            <person name="Cichocki N."/>
            <person name="Clum A."/>
            <person name="Dockter R.B."/>
            <person name="Fauchery L."/>
            <person name="Guy J."/>
            <person name="Iotti M."/>
            <person name="Le Tacon F."/>
            <person name="Lindquist E.A."/>
            <person name="Lipzen A."/>
            <person name="Malagnac F."/>
            <person name="Mello A."/>
            <person name="Molinier V."/>
            <person name="Miyauchi S."/>
            <person name="Poulain J."/>
            <person name="Riccioni C."/>
            <person name="Rubini A."/>
            <person name="Sitrit Y."/>
            <person name="Splivallo R."/>
            <person name="Traeger S."/>
            <person name="Wang M."/>
            <person name="Zifcakova L."/>
            <person name="Wipf D."/>
            <person name="Zambonelli A."/>
            <person name="Paolocci F."/>
            <person name="Nowrousian M."/>
            <person name="Ottonello S."/>
            <person name="Baldrian P."/>
            <person name="Spatafora J.W."/>
            <person name="Henrissat B."/>
            <person name="Nagy L.G."/>
            <person name="Aury J.M."/>
            <person name="Wincker P."/>
            <person name="Grigoriev I.V."/>
            <person name="Bonfante P."/>
            <person name="Martin F.M."/>
        </authorList>
    </citation>
    <scope>NUCLEOTIDE SEQUENCE [LARGE SCALE GENOMIC DNA]</scope>
    <source>
        <strain evidence="2 3">CCBAS932</strain>
    </source>
</reference>
<dbReference type="AlphaFoldDB" id="A0A3N4KD32"/>